<name>A0A3S4CCY3_9HYPH</name>
<dbReference type="AlphaFoldDB" id="A0A3S4CCY3"/>
<keyword evidence="2" id="KW-1185">Reference proteome</keyword>
<proteinExistence type="predicted"/>
<evidence type="ECO:0000313" key="1">
    <source>
        <dbReference type="EMBL" id="VDS05293.1"/>
    </source>
</evidence>
<accession>A0A3S4CCY3</accession>
<gene>
    <name evidence="1" type="ORF">DEVEQU_02434</name>
</gene>
<dbReference type="EMBL" id="UZWD01000030">
    <property type="protein sequence ID" value="VDS05293.1"/>
    <property type="molecule type" value="Genomic_DNA"/>
</dbReference>
<reference evidence="1 2" key="1">
    <citation type="submission" date="2018-12" db="EMBL/GenBank/DDBJ databases">
        <authorList>
            <person name="Criscuolo A."/>
        </authorList>
    </citation>
    <scope>NUCLEOTIDE SEQUENCE [LARGE SCALE GENOMIC DNA]</scope>
    <source>
        <strain evidence="1">ACIP1116281</strain>
    </source>
</reference>
<organism evidence="1 2">
    <name type="scientific">Devosia equisanguinis</name>
    <dbReference type="NCBI Taxonomy" id="2490941"/>
    <lineage>
        <taxon>Bacteria</taxon>
        <taxon>Pseudomonadati</taxon>
        <taxon>Pseudomonadota</taxon>
        <taxon>Alphaproteobacteria</taxon>
        <taxon>Hyphomicrobiales</taxon>
        <taxon>Devosiaceae</taxon>
        <taxon>Devosia</taxon>
    </lineage>
</organism>
<protein>
    <submittedName>
        <fullName evidence="1">Uncharacterized protein</fullName>
    </submittedName>
</protein>
<dbReference type="Proteomes" id="UP000268844">
    <property type="component" value="Unassembled WGS sequence"/>
</dbReference>
<evidence type="ECO:0000313" key="2">
    <source>
        <dbReference type="Proteomes" id="UP000268844"/>
    </source>
</evidence>
<sequence>MSEVIVDTPAPSQEHKPPTFEFEEQKATQGFEEWFRAKVGPDKQILISYRGETDIGAKEIQKLIDMLSAQKAALED</sequence>